<accession>A0A151U4K9</accession>
<reference evidence="2 3" key="1">
    <citation type="journal article" date="2012" name="Nat. Biotechnol.">
        <title>Draft genome sequence of pigeonpea (Cajanus cajan), an orphan legume crop of resource-poor farmers.</title>
        <authorList>
            <person name="Varshney R.K."/>
            <person name="Chen W."/>
            <person name="Li Y."/>
            <person name="Bharti A.K."/>
            <person name="Saxena R.K."/>
            <person name="Schlueter J.A."/>
            <person name="Donoghue M.T."/>
            <person name="Azam S."/>
            <person name="Fan G."/>
            <person name="Whaley A.M."/>
            <person name="Farmer A.D."/>
            <person name="Sheridan J."/>
            <person name="Iwata A."/>
            <person name="Tuteja R."/>
            <person name="Penmetsa R.V."/>
            <person name="Wu W."/>
            <person name="Upadhyaya H.D."/>
            <person name="Yang S.P."/>
            <person name="Shah T."/>
            <person name="Saxena K.B."/>
            <person name="Michael T."/>
            <person name="McCombie W.R."/>
            <person name="Yang B."/>
            <person name="Zhang G."/>
            <person name="Yang H."/>
            <person name="Wang J."/>
            <person name="Spillane C."/>
            <person name="Cook D.R."/>
            <person name="May G.D."/>
            <person name="Xu X."/>
            <person name="Jackson S.A."/>
        </authorList>
    </citation>
    <scope>NUCLEOTIDE SEQUENCE [LARGE SCALE GENOMIC DNA]</scope>
    <source>
        <strain evidence="3">cv. Asha</strain>
    </source>
</reference>
<dbReference type="AlphaFoldDB" id="A0A151U4K9"/>
<dbReference type="PANTHER" id="PTHR36378">
    <property type="entry name" value="COTTON FIBER PROTEIN"/>
    <property type="match status" value="1"/>
</dbReference>
<name>A0A151U4K9_CAJCA</name>
<proteinExistence type="predicted"/>
<dbReference type="InterPro" id="IPR008480">
    <property type="entry name" value="DUF761_pln"/>
</dbReference>
<evidence type="ECO:0008006" key="4">
    <source>
        <dbReference type="Google" id="ProtNLM"/>
    </source>
</evidence>
<evidence type="ECO:0000313" key="2">
    <source>
        <dbReference type="EMBL" id="KYP74220.1"/>
    </source>
</evidence>
<dbReference type="PANTHER" id="PTHR36378:SF1">
    <property type="entry name" value="COTTON FIBER PROTEIN"/>
    <property type="match status" value="1"/>
</dbReference>
<dbReference type="Pfam" id="PF05553">
    <property type="entry name" value="DUF761"/>
    <property type="match status" value="1"/>
</dbReference>
<dbReference type="STRING" id="3821.A0A151U4K9"/>
<organism evidence="2 3">
    <name type="scientific">Cajanus cajan</name>
    <name type="common">Pigeon pea</name>
    <name type="synonym">Cajanus indicus</name>
    <dbReference type="NCBI Taxonomy" id="3821"/>
    <lineage>
        <taxon>Eukaryota</taxon>
        <taxon>Viridiplantae</taxon>
        <taxon>Streptophyta</taxon>
        <taxon>Embryophyta</taxon>
        <taxon>Tracheophyta</taxon>
        <taxon>Spermatophyta</taxon>
        <taxon>Magnoliopsida</taxon>
        <taxon>eudicotyledons</taxon>
        <taxon>Gunneridae</taxon>
        <taxon>Pentapetalae</taxon>
        <taxon>rosids</taxon>
        <taxon>fabids</taxon>
        <taxon>Fabales</taxon>
        <taxon>Fabaceae</taxon>
        <taxon>Papilionoideae</taxon>
        <taxon>50 kb inversion clade</taxon>
        <taxon>NPAAA clade</taxon>
        <taxon>indigoferoid/millettioid clade</taxon>
        <taxon>Phaseoleae</taxon>
        <taxon>Cajanus</taxon>
    </lineage>
</organism>
<dbReference type="Gramene" id="C.cajan_06702.t">
    <property type="protein sequence ID" value="C.cajan_06702.t.cds1"/>
    <property type="gene ID" value="C.cajan_06702"/>
</dbReference>
<gene>
    <name evidence="2" type="ORF">KK1_006890</name>
</gene>
<evidence type="ECO:0000256" key="1">
    <source>
        <dbReference type="SAM" id="MobiDB-lite"/>
    </source>
</evidence>
<dbReference type="EMBL" id="CM003604">
    <property type="protein sequence ID" value="KYP74220.1"/>
    <property type="molecule type" value="Genomic_DNA"/>
</dbReference>
<keyword evidence="3" id="KW-1185">Reference proteome</keyword>
<protein>
    <recommendedName>
        <fullName evidence="4">DUF761 domain-containing protein</fullName>
    </recommendedName>
</protein>
<feature type="region of interest" description="Disordered" evidence="1">
    <location>
        <begin position="70"/>
        <end position="90"/>
    </location>
</feature>
<sequence>MPITPHDTNDNDNNKTTPSLKKGKRSKNIFKVALFMMRGRSRKAKALAVDDESKSMWRKIVGSMRPLHLQSMHSPTRDNNNNNNNIIPQPNKKMITLPLSENGDEGFDSASEFVNSPSPSSSRYASAVGLNEMVQEEEEKVEEVGVEKENDDDIDAKAEEFIAQFYHEMRLQRLDVMDRHYKEISMRSLGLYDGEP</sequence>
<dbReference type="Proteomes" id="UP000075243">
    <property type="component" value="Chromosome 2"/>
</dbReference>
<feature type="region of interest" description="Disordered" evidence="1">
    <location>
        <begin position="1"/>
        <end position="24"/>
    </location>
</feature>
<evidence type="ECO:0000313" key="3">
    <source>
        <dbReference type="Proteomes" id="UP000075243"/>
    </source>
</evidence>
<dbReference type="OMA" id="FILQFYQ"/>